<evidence type="ECO:0000313" key="6">
    <source>
        <dbReference type="Proteomes" id="UP000179243"/>
    </source>
</evidence>
<reference evidence="5 6" key="1">
    <citation type="journal article" date="2016" name="Nat. Commun.">
        <title>Thousands of microbial genomes shed light on interconnected biogeochemical processes in an aquifer system.</title>
        <authorList>
            <person name="Anantharaman K."/>
            <person name="Brown C.T."/>
            <person name="Hug L.A."/>
            <person name="Sharon I."/>
            <person name="Castelle C.J."/>
            <person name="Probst A.J."/>
            <person name="Thomas B.C."/>
            <person name="Singh A."/>
            <person name="Wilkins M.J."/>
            <person name="Karaoz U."/>
            <person name="Brodie E.L."/>
            <person name="Williams K.H."/>
            <person name="Hubbard S.S."/>
            <person name="Banfield J.F."/>
        </authorList>
    </citation>
    <scope>NUCLEOTIDE SEQUENCE [LARGE SCALE GENOMIC DNA]</scope>
</reference>
<dbReference type="PANTHER" id="PTHR43179">
    <property type="entry name" value="RHAMNOSYLTRANSFERASE WBBL"/>
    <property type="match status" value="1"/>
</dbReference>
<dbReference type="EMBL" id="MFYX01000110">
    <property type="protein sequence ID" value="OGK02292.1"/>
    <property type="molecule type" value="Genomic_DNA"/>
</dbReference>
<organism evidence="5 6">
    <name type="scientific">Candidatus Raymondbacteria bacterium RIFOXYD12_FULL_49_13</name>
    <dbReference type="NCBI Taxonomy" id="1817890"/>
    <lineage>
        <taxon>Bacteria</taxon>
        <taxon>Raymondiibacteriota</taxon>
    </lineage>
</organism>
<feature type="transmembrane region" description="Helical" evidence="2">
    <location>
        <begin position="284"/>
        <end position="303"/>
    </location>
</feature>
<evidence type="ECO:0000256" key="2">
    <source>
        <dbReference type="SAM" id="Phobius"/>
    </source>
</evidence>
<keyword evidence="2" id="KW-1133">Transmembrane helix</keyword>
<protein>
    <submittedName>
        <fullName evidence="5">Uncharacterized protein</fullName>
    </submittedName>
</protein>
<dbReference type="Gene3D" id="3.40.50.720">
    <property type="entry name" value="NAD(P)-binding Rossmann-like Domain"/>
    <property type="match status" value="1"/>
</dbReference>
<evidence type="ECO:0000313" key="5">
    <source>
        <dbReference type="EMBL" id="OGK02292.1"/>
    </source>
</evidence>
<sequence>METQVQKHPSLNGGGAEGGVSLSVIIVSYNVSGFLDHCLDSVIKACTGIRAEIIVVDNASTDTTVEMVRNKYPGVALIENPRNVGYSAANNQGITRARGAYSLLLNPDTIVPSNACTLSIDFLEKHPDIGLMSLKIVNADGTFQPACRRGFPTPTTAFYRMTGLSHLFPRSSRFGKYNLTFLDEDAESDVDAVCGAYMMVRTSLLKDIGGFDEDFFMYGEDIDLCYKIKERGSRVYYYPASEIIHFKGESSRKNRLQSALNFYNSMFIFSKKHFGQRMSFFPKWLLFLGIFLNAFFKIIGGWLFKYLPFLIDIVIVNAVLFAALNIKFGSEGNVYKYTEGVWYIMLHCGISLLFVLTFQFSGLYGGKPKTLSEYAKAIFVASLLFFSFAYFIPNIRYSRIAFITTSLGLFAALPAWRILLYPTALKMRTAIARTRKHLIIGTGEKAFRIHQKLQKDREYQSCFAGFVKNDEPITGVPAEAVIGPLSEIELIIEKKKIREVFLALPDHHSFDLMGFINYCLRNNIYLKIVQDMHGKDEYYILDINMSESIIL</sequence>
<dbReference type="InterPro" id="IPR027791">
    <property type="entry name" value="Galactosyl_T_C"/>
</dbReference>
<dbReference type="PANTHER" id="PTHR43179:SF7">
    <property type="entry name" value="RHAMNOSYLTRANSFERASE WBBL"/>
    <property type="match status" value="1"/>
</dbReference>
<dbReference type="Gene3D" id="3.90.550.10">
    <property type="entry name" value="Spore Coat Polysaccharide Biosynthesis Protein SpsA, Chain A"/>
    <property type="match status" value="1"/>
</dbReference>
<dbReference type="AlphaFoldDB" id="A0A1F7F6U8"/>
<accession>A0A1F7F6U8</accession>
<dbReference type="Proteomes" id="UP000179243">
    <property type="component" value="Unassembled WGS sequence"/>
</dbReference>
<feature type="transmembrane region" description="Helical" evidence="2">
    <location>
        <begin position="400"/>
        <end position="419"/>
    </location>
</feature>
<keyword evidence="1" id="KW-0808">Transferase</keyword>
<comment type="caution">
    <text evidence="5">The sequence shown here is derived from an EMBL/GenBank/DDBJ whole genome shotgun (WGS) entry which is preliminary data.</text>
</comment>
<dbReference type="CDD" id="cd04186">
    <property type="entry name" value="GT_2_like_c"/>
    <property type="match status" value="1"/>
</dbReference>
<keyword evidence="2" id="KW-0472">Membrane</keyword>
<feature type="domain" description="Glycosyltransferase 2-like" evidence="3">
    <location>
        <begin position="23"/>
        <end position="149"/>
    </location>
</feature>
<evidence type="ECO:0000256" key="1">
    <source>
        <dbReference type="ARBA" id="ARBA00022679"/>
    </source>
</evidence>
<dbReference type="Pfam" id="PF13727">
    <property type="entry name" value="CoA_binding_3"/>
    <property type="match status" value="1"/>
</dbReference>
<dbReference type="Pfam" id="PF00535">
    <property type="entry name" value="Glycos_transf_2"/>
    <property type="match status" value="1"/>
</dbReference>
<feature type="transmembrane region" description="Helical" evidence="2">
    <location>
        <begin position="374"/>
        <end position="393"/>
    </location>
</feature>
<dbReference type="InterPro" id="IPR029044">
    <property type="entry name" value="Nucleotide-diphossugar_trans"/>
</dbReference>
<evidence type="ECO:0000259" key="4">
    <source>
        <dbReference type="Pfam" id="PF02709"/>
    </source>
</evidence>
<feature type="domain" description="Galactosyltransferase C-terminal" evidence="4">
    <location>
        <begin position="188"/>
        <end position="246"/>
    </location>
</feature>
<feature type="transmembrane region" description="Helical" evidence="2">
    <location>
        <begin position="340"/>
        <end position="362"/>
    </location>
</feature>
<feature type="transmembrane region" description="Helical" evidence="2">
    <location>
        <begin position="309"/>
        <end position="328"/>
    </location>
</feature>
<dbReference type="GO" id="GO:0016740">
    <property type="term" value="F:transferase activity"/>
    <property type="evidence" value="ECO:0007669"/>
    <property type="project" value="UniProtKB-KW"/>
</dbReference>
<dbReference type="InterPro" id="IPR001173">
    <property type="entry name" value="Glyco_trans_2-like"/>
</dbReference>
<keyword evidence="2" id="KW-0812">Transmembrane</keyword>
<proteinExistence type="predicted"/>
<gene>
    <name evidence="5" type="ORF">A2519_16615</name>
</gene>
<dbReference type="SUPFAM" id="SSF53448">
    <property type="entry name" value="Nucleotide-diphospho-sugar transferases"/>
    <property type="match status" value="1"/>
</dbReference>
<name>A0A1F7F6U8_UNCRA</name>
<evidence type="ECO:0000259" key="3">
    <source>
        <dbReference type="Pfam" id="PF00535"/>
    </source>
</evidence>
<dbReference type="Pfam" id="PF02709">
    <property type="entry name" value="Glyco_transf_7C"/>
    <property type="match status" value="1"/>
</dbReference>